<dbReference type="AlphaFoldDB" id="A0A517QZV7"/>
<keyword evidence="3" id="KW-1185">Reference proteome</keyword>
<evidence type="ECO:0000313" key="3">
    <source>
        <dbReference type="Proteomes" id="UP000317318"/>
    </source>
</evidence>
<evidence type="ECO:0000256" key="1">
    <source>
        <dbReference type="SAM" id="MobiDB-lite"/>
    </source>
</evidence>
<organism evidence="2 3">
    <name type="scientific">Stratiformator vulcanicus</name>
    <dbReference type="NCBI Taxonomy" id="2527980"/>
    <lineage>
        <taxon>Bacteria</taxon>
        <taxon>Pseudomonadati</taxon>
        <taxon>Planctomycetota</taxon>
        <taxon>Planctomycetia</taxon>
        <taxon>Planctomycetales</taxon>
        <taxon>Planctomycetaceae</taxon>
        <taxon>Stratiformator</taxon>
    </lineage>
</organism>
<gene>
    <name evidence="2" type="ORF">Pan189_15580</name>
</gene>
<dbReference type="Proteomes" id="UP000317318">
    <property type="component" value="Chromosome"/>
</dbReference>
<dbReference type="RefSeq" id="WP_145363323.1">
    <property type="nucleotide sequence ID" value="NZ_CP036268.1"/>
</dbReference>
<proteinExistence type="predicted"/>
<feature type="region of interest" description="Disordered" evidence="1">
    <location>
        <begin position="102"/>
        <end position="130"/>
    </location>
</feature>
<accession>A0A517QZV7</accession>
<reference evidence="2 3" key="1">
    <citation type="submission" date="2019-02" db="EMBL/GenBank/DDBJ databases">
        <title>Deep-cultivation of Planctomycetes and their phenomic and genomic characterization uncovers novel biology.</title>
        <authorList>
            <person name="Wiegand S."/>
            <person name="Jogler M."/>
            <person name="Boedeker C."/>
            <person name="Pinto D."/>
            <person name="Vollmers J."/>
            <person name="Rivas-Marin E."/>
            <person name="Kohn T."/>
            <person name="Peeters S.H."/>
            <person name="Heuer A."/>
            <person name="Rast P."/>
            <person name="Oberbeckmann S."/>
            <person name="Bunk B."/>
            <person name="Jeske O."/>
            <person name="Meyerdierks A."/>
            <person name="Storesund J.E."/>
            <person name="Kallscheuer N."/>
            <person name="Luecker S."/>
            <person name="Lage O.M."/>
            <person name="Pohl T."/>
            <person name="Merkel B.J."/>
            <person name="Hornburger P."/>
            <person name="Mueller R.-W."/>
            <person name="Bruemmer F."/>
            <person name="Labrenz M."/>
            <person name="Spormann A.M."/>
            <person name="Op den Camp H."/>
            <person name="Overmann J."/>
            <person name="Amann R."/>
            <person name="Jetten M.S.M."/>
            <person name="Mascher T."/>
            <person name="Medema M.H."/>
            <person name="Devos D.P."/>
            <person name="Kaster A.-K."/>
            <person name="Ovreas L."/>
            <person name="Rohde M."/>
            <person name="Galperin M.Y."/>
            <person name="Jogler C."/>
        </authorList>
    </citation>
    <scope>NUCLEOTIDE SEQUENCE [LARGE SCALE GENOMIC DNA]</scope>
    <source>
        <strain evidence="2 3">Pan189</strain>
    </source>
</reference>
<sequence length="130" mass="14236">MSLSSRLIASFKHAFAVDAGPVEPTARQAEVIDKLCREIVRRGMVAPALMTLETSRPLNFVSSQAIHFFDPLVSAISDATAHRELAEFLEQRGSVEYIGGRLEETAGEAESERTSIGDSESGKRKVESRE</sequence>
<protein>
    <submittedName>
        <fullName evidence="2">Uncharacterized protein</fullName>
    </submittedName>
</protein>
<feature type="compositionally biased region" description="Basic and acidic residues" evidence="1">
    <location>
        <begin position="110"/>
        <end position="130"/>
    </location>
</feature>
<evidence type="ECO:0000313" key="2">
    <source>
        <dbReference type="EMBL" id="QDT37186.1"/>
    </source>
</evidence>
<dbReference type="KEGG" id="svp:Pan189_15580"/>
<name>A0A517QZV7_9PLAN</name>
<dbReference type="EMBL" id="CP036268">
    <property type="protein sequence ID" value="QDT37186.1"/>
    <property type="molecule type" value="Genomic_DNA"/>
</dbReference>
<dbReference type="OrthoDB" id="289760at2"/>